<keyword evidence="2" id="KW-1185">Reference proteome</keyword>
<dbReference type="KEGG" id="aqu:100640857"/>
<name>A0A1X7SPW1_AMPQE</name>
<gene>
    <name evidence="1" type="primary">100640857</name>
</gene>
<dbReference type="PANTHER" id="PTHR14165:SF3">
    <property type="entry name" value="MAJOR VAULT PROTEIN"/>
    <property type="match status" value="1"/>
</dbReference>
<dbReference type="GO" id="GO:0005634">
    <property type="term" value="C:nucleus"/>
    <property type="evidence" value="ECO:0007669"/>
    <property type="project" value="TreeGrafter"/>
</dbReference>
<reference evidence="2" key="1">
    <citation type="journal article" date="2010" name="Nature">
        <title>The Amphimedon queenslandica genome and the evolution of animal complexity.</title>
        <authorList>
            <person name="Srivastava M."/>
            <person name="Simakov O."/>
            <person name="Chapman J."/>
            <person name="Fahey B."/>
            <person name="Gauthier M.E."/>
            <person name="Mitros T."/>
            <person name="Richards G.S."/>
            <person name="Conaco C."/>
            <person name="Dacre M."/>
            <person name="Hellsten U."/>
            <person name="Larroux C."/>
            <person name="Putnam N.H."/>
            <person name="Stanke M."/>
            <person name="Adamska M."/>
            <person name="Darling A."/>
            <person name="Degnan S.M."/>
            <person name="Oakley T.H."/>
            <person name="Plachetzki D.C."/>
            <person name="Zhai Y."/>
            <person name="Adamski M."/>
            <person name="Calcino A."/>
            <person name="Cummins S.F."/>
            <person name="Goodstein D.M."/>
            <person name="Harris C."/>
            <person name="Jackson D.J."/>
            <person name="Leys S.P."/>
            <person name="Shu S."/>
            <person name="Woodcroft B.J."/>
            <person name="Vervoort M."/>
            <person name="Kosik K.S."/>
            <person name="Manning G."/>
            <person name="Degnan B.M."/>
            <person name="Rokhsar D.S."/>
        </authorList>
    </citation>
    <scope>NUCLEOTIDE SEQUENCE [LARGE SCALE GENOMIC DNA]</scope>
</reference>
<dbReference type="EnsemblMetazoa" id="XM_003391751.3">
    <property type="protein sequence ID" value="XP_003391799.1"/>
    <property type="gene ID" value="LOC100640857"/>
</dbReference>
<dbReference type="InParanoid" id="A0A1X7SPW1"/>
<evidence type="ECO:0000313" key="1">
    <source>
        <dbReference type="EnsemblMetazoa" id="Aqu2.1.04087_001"/>
    </source>
</evidence>
<dbReference type="EnsemblMetazoa" id="Aqu2.1.04087_001">
    <property type="protein sequence ID" value="Aqu2.1.04087_001"/>
    <property type="gene ID" value="Aqu2.1.04087"/>
</dbReference>
<sequence>MQEAEVQFLREQNELQIKRAKDLSNIEVSKFSTLVSSMGKQTISRIAKAGPESKARLLQSLGIQSVLITDGKTPINMIGNQTGGYATTYAP</sequence>
<dbReference type="Proteomes" id="UP000007879">
    <property type="component" value="Unassembled WGS sequence"/>
</dbReference>
<dbReference type="GO" id="GO:0005737">
    <property type="term" value="C:cytoplasm"/>
    <property type="evidence" value="ECO:0007669"/>
    <property type="project" value="TreeGrafter"/>
</dbReference>
<evidence type="ECO:0000313" key="2">
    <source>
        <dbReference type="Proteomes" id="UP000007879"/>
    </source>
</evidence>
<reference evidence="1" key="2">
    <citation type="submission" date="2017-05" db="UniProtKB">
        <authorList>
            <consortium name="EnsemblMetazoa"/>
        </authorList>
    </citation>
    <scope>IDENTIFICATION</scope>
</reference>
<proteinExistence type="predicted"/>
<dbReference type="OrthoDB" id="6125719at2759"/>
<protein>
    <submittedName>
        <fullName evidence="1">Uncharacterized protein</fullName>
    </submittedName>
</protein>
<dbReference type="STRING" id="400682.A0A1X7SPW1"/>
<dbReference type="AlphaFoldDB" id="A0A1X7SPW1"/>
<dbReference type="Gene3D" id="6.20.380.10">
    <property type="match status" value="1"/>
</dbReference>
<dbReference type="PANTHER" id="PTHR14165">
    <property type="entry name" value="MAJOR VAULT PROTEIN"/>
    <property type="match status" value="1"/>
</dbReference>
<dbReference type="Gene3D" id="6.10.250.720">
    <property type="match status" value="1"/>
</dbReference>
<organism evidence="1">
    <name type="scientific">Amphimedon queenslandica</name>
    <name type="common">Sponge</name>
    <dbReference type="NCBI Taxonomy" id="400682"/>
    <lineage>
        <taxon>Eukaryota</taxon>
        <taxon>Metazoa</taxon>
        <taxon>Porifera</taxon>
        <taxon>Demospongiae</taxon>
        <taxon>Heteroscleromorpha</taxon>
        <taxon>Haplosclerida</taxon>
        <taxon>Niphatidae</taxon>
        <taxon>Amphimedon</taxon>
    </lineage>
</organism>
<dbReference type="InterPro" id="IPR039059">
    <property type="entry name" value="MVP"/>
</dbReference>
<accession>A0A1X7SPW1</accession>